<evidence type="ECO:0000313" key="7">
    <source>
        <dbReference type="EMBL" id="XDK33184.1"/>
    </source>
</evidence>
<protein>
    <submittedName>
        <fullName evidence="7">Spore germination protein</fullName>
    </submittedName>
</protein>
<evidence type="ECO:0000256" key="3">
    <source>
        <dbReference type="ARBA" id="ARBA00023136"/>
    </source>
</evidence>
<organism evidence="7">
    <name type="scientific">Ornithinibacillus sp. 4-3</name>
    <dbReference type="NCBI Taxonomy" id="3231488"/>
    <lineage>
        <taxon>Bacteria</taxon>
        <taxon>Bacillati</taxon>
        <taxon>Bacillota</taxon>
        <taxon>Bacilli</taxon>
        <taxon>Bacillales</taxon>
        <taxon>Bacillaceae</taxon>
        <taxon>Ornithinibacillus</taxon>
    </lineage>
</organism>
<accession>A0AB39HR50</accession>
<feature type="transmembrane region" description="Helical" evidence="6">
    <location>
        <begin position="428"/>
        <end position="451"/>
    </location>
</feature>
<evidence type="ECO:0000256" key="1">
    <source>
        <dbReference type="ARBA" id="ARBA00004141"/>
    </source>
</evidence>
<dbReference type="PANTHER" id="PTHR22550:SF5">
    <property type="entry name" value="LEUCINE ZIPPER PROTEIN 4"/>
    <property type="match status" value="1"/>
</dbReference>
<keyword evidence="6" id="KW-1133">Transmembrane helix</keyword>
<feature type="compositionally biased region" description="Polar residues" evidence="5">
    <location>
        <begin position="1"/>
        <end position="15"/>
    </location>
</feature>
<gene>
    <name evidence="7" type="ORF">AB4Y30_02105</name>
</gene>
<dbReference type="AlphaFoldDB" id="A0AB39HR50"/>
<proteinExistence type="inferred from homology"/>
<sequence length="509" mass="57663">MNQKRGTSAEQSSELETYGAEKAQQEWSRETLQGLFEKSADVIFQDFTFGEQKVLFITCDAMIDQQMLHSVVVERISKFIEQMKNDDWDKTDILEQLHVPGLKEILNKQQLITSVYEGSVILWMEGKQSLFSANIAHKPNRTPEETKTEITVKGPRDNFIEDLATNVALIRKRLPTNSLCVEKYQLGRRTKTEVSIMYFDDMANPKTINTIREKIEAIDVDIIFSTSLLMEHIDKTSRLFPRHDYTGRPDYVVQSLARGRIVILMDGVSYAVITPVNLFLLFKTSEDNEYPVIYGSFERLLRLSGVLIGTLFPAFWLALMTFHQDQLPLFLLATIVQSSLGLPFPALLEMLLMLLMFELFREAGLRLPESIGGTLSVVGGLIIGDAAIRAGITSPAMIVVIAISTIATFTLVNQSLVTAVSVVRFGSILLTGLLGLFGFFMSFYFLLVYLAGFRIFGAPYLEVAEQINWTNIKKTFLRPLQKDFYKRPEELRSADKIRANNTQQKEEGQ</sequence>
<keyword evidence="3 4" id="KW-0472">Membrane</keyword>
<dbReference type="EMBL" id="CP162599">
    <property type="protein sequence ID" value="XDK33184.1"/>
    <property type="molecule type" value="Genomic_DNA"/>
</dbReference>
<feature type="transmembrane region" description="Helical" evidence="6">
    <location>
        <begin position="300"/>
        <end position="322"/>
    </location>
</feature>
<evidence type="ECO:0000256" key="2">
    <source>
        <dbReference type="ARBA" id="ARBA00005278"/>
    </source>
</evidence>
<dbReference type="InterPro" id="IPR004995">
    <property type="entry name" value="Spore_Ger"/>
</dbReference>
<dbReference type="InterPro" id="IPR050768">
    <property type="entry name" value="UPF0353/GerABKA_families"/>
</dbReference>
<dbReference type="PANTHER" id="PTHR22550">
    <property type="entry name" value="SPORE GERMINATION PROTEIN"/>
    <property type="match status" value="1"/>
</dbReference>
<feature type="transmembrane region" description="Helical" evidence="6">
    <location>
        <begin position="396"/>
        <end position="416"/>
    </location>
</feature>
<evidence type="ECO:0000256" key="4">
    <source>
        <dbReference type="PIRNR" id="PIRNR005690"/>
    </source>
</evidence>
<dbReference type="GO" id="GO:0005886">
    <property type="term" value="C:plasma membrane"/>
    <property type="evidence" value="ECO:0007669"/>
    <property type="project" value="UniProtKB-SubCell"/>
</dbReference>
<comment type="similarity">
    <text evidence="2 4">Belongs to the GerABKA family.</text>
</comment>
<feature type="transmembrane region" description="Helical" evidence="6">
    <location>
        <begin position="363"/>
        <end position="384"/>
    </location>
</feature>
<evidence type="ECO:0000256" key="5">
    <source>
        <dbReference type="SAM" id="MobiDB-lite"/>
    </source>
</evidence>
<dbReference type="PIRSF" id="PIRSF005690">
    <property type="entry name" value="GerBA"/>
    <property type="match status" value="1"/>
</dbReference>
<feature type="region of interest" description="Disordered" evidence="5">
    <location>
        <begin position="1"/>
        <end position="20"/>
    </location>
</feature>
<dbReference type="RefSeq" id="WP_368653866.1">
    <property type="nucleotide sequence ID" value="NZ_CP162599.1"/>
</dbReference>
<feature type="transmembrane region" description="Helical" evidence="6">
    <location>
        <begin position="329"/>
        <end position="357"/>
    </location>
</feature>
<keyword evidence="6" id="KW-0812">Transmembrane</keyword>
<dbReference type="GO" id="GO:0009847">
    <property type="term" value="P:spore germination"/>
    <property type="evidence" value="ECO:0007669"/>
    <property type="project" value="UniProtKB-UniRule"/>
</dbReference>
<feature type="transmembrane region" description="Helical" evidence="6">
    <location>
        <begin position="261"/>
        <end position="280"/>
    </location>
</feature>
<reference evidence="7" key="1">
    <citation type="submission" date="2024-07" db="EMBL/GenBank/DDBJ databases">
        <title>Halotolerant mesophilic bacterium Ornithinibacillus sp. 4-3, sp. nov., isolated from soil.</title>
        <authorList>
            <person name="Sidarenka A.V."/>
            <person name="Guliayeva D.E."/>
            <person name="Leanovich S.I."/>
            <person name="Hileuskaya K.S."/>
            <person name="Akhremchuk A.E."/>
            <person name="Sikolenko M.A."/>
            <person name="Valentovich L.N."/>
        </authorList>
    </citation>
    <scope>NUCLEOTIDE SEQUENCE</scope>
    <source>
        <strain evidence="7">4-3</strain>
    </source>
</reference>
<dbReference type="Pfam" id="PF03323">
    <property type="entry name" value="GerA"/>
    <property type="match status" value="1"/>
</dbReference>
<comment type="subcellular location">
    <subcellularLocation>
        <location evidence="4">Cell membrane</location>
    </subcellularLocation>
    <subcellularLocation>
        <location evidence="1">Membrane</location>
        <topology evidence="1">Multi-pass membrane protein</topology>
    </subcellularLocation>
</comment>
<evidence type="ECO:0000256" key="6">
    <source>
        <dbReference type="SAM" id="Phobius"/>
    </source>
</evidence>
<name>A0AB39HR50_9BACI</name>